<evidence type="ECO:0000259" key="10">
    <source>
        <dbReference type="Pfam" id="PF02782"/>
    </source>
</evidence>
<evidence type="ECO:0000256" key="1">
    <source>
        <dbReference type="ARBA" id="ARBA00009156"/>
    </source>
</evidence>
<dbReference type="EC" id="2.7.1.30" evidence="7"/>
<dbReference type="NCBIfam" id="NF000756">
    <property type="entry name" value="PRK00047.1"/>
    <property type="match status" value="1"/>
</dbReference>
<dbReference type="InterPro" id="IPR005999">
    <property type="entry name" value="Glycerol_kin"/>
</dbReference>
<dbReference type="CDD" id="cd07786">
    <property type="entry name" value="FGGY_EcGK_like"/>
    <property type="match status" value="1"/>
</dbReference>
<feature type="binding site" evidence="7">
    <location>
        <position position="241"/>
    </location>
    <ligand>
        <name>sn-glycerol 3-phosphate</name>
        <dbReference type="ChEBI" id="CHEBI:57597"/>
    </ligand>
</feature>
<keyword evidence="5 7" id="KW-0319">Glycerol metabolism</keyword>
<evidence type="ECO:0000256" key="2">
    <source>
        <dbReference type="ARBA" id="ARBA00022679"/>
    </source>
</evidence>
<dbReference type="InterPro" id="IPR000577">
    <property type="entry name" value="Carb_kinase_FGGY"/>
</dbReference>
<comment type="activity regulation">
    <text evidence="7">Inhibited by fructose 1,6-bisphosphate (FBP).</text>
</comment>
<feature type="binding site" evidence="7">
    <location>
        <position position="242"/>
    </location>
    <ligand>
        <name>glycerol</name>
        <dbReference type="ChEBI" id="CHEBI:17754"/>
    </ligand>
</feature>
<keyword evidence="12" id="KW-1185">Reference proteome</keyword>
<evidence type="ECO:0000313" key="12">
    <source>
        <dbReference type="Proteomes" id="UP001374893"/>
    </source>
</evidence>
<evidence type="ECO:0000256" key="7">
    <source>
        <dbReference type="HAMAP-Rule" id="MF_00186"/>
    </source>
</evidence>
<dbReference type="PROSITE" id="PS00445">
    <property type="entry name" value="FGGY_KINASES_2"/>
    <property type="match status" value="1"/>
</dbReference>
<feature type="binding site" evidence="7">
    <location>
        <position position="13"/>
    </location>
    <ligand>
        <name>ATP</name>
        <dbReference type="ChEBI" id="CHEBI:30616"/>
    </ligand>
</feature>
<evidence type="ECO:0000313" key="11">
    <source>
        <dbReference type="EMBL" id="BCX49970.1"/>
    </source>
</evidence>
<gene>
    <name evidence="7 11" type="primary">glpK</name>
    <name evidence="11" type="ORF">HAHE_38780</name>
</gene>
<feature type="binding site" evidence="7">
    <location>
        <position position="310"/>
    </location>
    <ligand>
        <name>ATP</name>
        <dbReference type="ChEBI" id="CHEBI:30616"/>
    </ligand>
</feature>
<feature type="binding site" evidence="7">
    <location>
        <position position="407"/>
    </location>
    <ligand>
        <name>ATP</name>
        <dbReference type="ChEBI" id="CHEBI:30616"/>
    </ligand>
</feature>
<keyword evidence="4 7" id="KW-0418">Kinase</keyword>
<comment type="pathway">
    <text evidence="7">Polyol metabolism; glycerol degradation via glycerol kinase pathway; sn-glycerol 3-phosphate from glycerol: step 1/1.</text>
</comment>
<evidence type="ECO:0000256" key="6">
    <source>
        <dbReference type="ARBA" id="ARBA00022840"/>
    </source>
</evidence>
<keyword evidence="2 7" id="KW-0808">Transferase</keyword>
<dbReference type="InterPro" id="IPR018483">
    <property type="entry name" value="Carb_kinase_FGGY_CS"/>
</dbReference>
<feature type="domain" description="Carbohydrate kinase FGGY N-terminal" evidence="9">
    <location>
        <begin position="5"/>
        <end position="248"/>
    </location>
</feature>
<comment type="similarity">
    <text evidence="1 7 8">Belongs to the FGGY kinase family.</text>
</comment>
<dbReference type="NCBIfam" id="TIGR01311">
    <property type="entry name" value="glycerol_kin"/>
    <property type="match status" value="1"/>
</dbReference>
<dbReference type="InterPro" id="IPR018484">
    <property type="entry name" value="FGGY_N"/>
</dbReference>
<dbReference type="PANTHER" id="PTHR10196:SF69">
    <property type="entry name" value="GLYCEROL KINASE"/>
    <property type="match status" value="1"/>
</dbReference>
<evidence type="ECO:0000259" key="9">
    <source>
        <dbReference type="Pfam" id="PF00370"/>
    </source>
</evidence>
<evidence type="ECO:0000256" key="8">
    <source>
        <dbReference type="RuleBase" id="RU003733"/>
    </source>
</evidence>
<accession>A0ABM7RE41</accession>
<feature type="binding site" evidence="7">
    <location>
        <position position="263"/>
    </location>
    <ligand>
        <name>ATP</name>
        <dbReference type="ChEBI" id="CHEBI:30616"/>
    </ligand>
</feature>
<feature type="binding site" evidence="7">
    <location>
        <position position="241"/>
    </location>
    <ligand>
        <name>glycerol</name>
        <dbReference type="ChEBI" id="CHEBI:17754"/>
    </ligand>
</feature>
<dbReference type="GO" id="GO:0016301">
    <property type="term" value="F:kinase activity"/>
    <property type="evidence" value="ECO:0007669"/>
    <property type="project" value="UniProtKB-KW"/>
</dbReference>
<dbReference type="Pfam" id="PF02782">
    <property type="entry name" value="FGGY_C"/>
    <property type="match status" value="1"/>
</dbReference>
<keyword evidence="3 7" id="KW-0547">Nucleotide-binding</keyword>
<keyword evidence="6 7" id="KW-0067">ATP-binding</keyword>
<evidence type="ECO:0000256" key="3">
    <source>
        <dbReference type="ARBA" id="ARBA00022741"/>
    </source>
</evidence>
<dbReference type="SUPFAM" id="SSF53067">
    <property type="entry name" value="Actin-like ATPase domain"/>
    <property type="match status" value="2"/>
</dbReference>
<comment type="catalytic activity">
    <reaction evidence="7">
        <text>glycerol + ATP = sn-glycerol 3-phosphate + ADP + H(+)</text>
        <dbReference type="Rhea" id="RHEA:21644"/>
        <dbReference type="ChEBI" id="CHEBI:15378"/>
        <dbReference type="ChEBI" id="CHEBI:17754"/>
        <dbReference type="ChEBI" id="CHEBI:30616"/>
        <dbReference type="ChEBI" id="CHEBI:57597"/>
        <dbReference type="ChEBI" id="CHEBI:456216"/>
        <dbReference type="EC" id="2.7.1.30"/>
    </reaction>
</comment>
<feature type="binding site" evidence="7">
    <location>
        <position position="12"/>
    </location>
    <ligand>
        <name>ATP</name>
        <dbReference type="ChEBI" id="CHEBI:30616"/>
    </ligand>
</feature>
<feature type="binding site" evidence="7">
    <location>
        <position position="12"/>
    </location>
    <ligand>
        <name>sn-glycerol 3-phosphate</name>
        <dbReference type="ChEBI" id="CHEBI:57597"/>
    </ligand>
</feature>
<sequence length="495" mass="54105">MSSFVLSLDQGTTSSRALLFDREGNITGSAQQEFPQIFPRPGWVEHDPREIWASQLATMEKVLGEAGPQEVAAIGITNQRETTVLWDRATGEPIHNAIVWQDRRTAAMIDRLREDGMEDVVRSRTGLVPDPYFSGTKLSWLLDHVDGARERAERGELAFGTVDTWLVWNLTKGERHITDVSNASRTMLFDIGKLDWDRELLDYLRIPSAVLPEVVSTGGVHAEVASGLPGAGLPIAALAGDQHAALFGQQCFEQGGIKNTYGTGCFMLMNLGDQLPAPHEKLLTTVAWQRDGSIRYAREGSIFVGGAVIQWLRDGLGILAESSDVLPLAESVEDSGDVVFVPAFAGLGAPHWDSRARGAIHGITRGTTAAHIARAAVESIAFQSADLFDAISADSDSPITELKVDGGATRDPLLLQFQADLLQIPVLRPKVIETTALGAAYLAGLAVGFWSSTEELSSQQRIDRTFEPSMPTDRARELRERWNEAVRRSLDWARD</sequence>
<feature type="binding site" evidence="7">
    <location>
        <position position="80"/>
    </location>
    <ligand>
        <name>glycerol</name>
        <dbReference type="ChEBI" id="CHEBI:17754"/>
    </ligand>
</feature>
<dbReference type="InterPro" id="IPR043129">
    <property type="entry name" value="ATPase_NBD"/>
</dbReference>
<feature type="binding site" evidence="7">
    <location>
        <position position="81"/>
    </location>
    <ligand>
        <name>sn-glycerol 3-phosphate</name>
        <dbReference type="ChEBI" id="CHEBI:57597"/>
    </ligand>
</feature>
<dbReference type="Proteomes" id="UP001374893">
    <property type="component" value="Chromosome"/>
</dbReference>
<dbReference type="Gene3D" id="3.30.420.40">
    <property type="match status" value="2"/>
</dbReference>
<feature type="binding site" evidence="7">
    <location>
        <position position="12"/>
    </location>
    <ligand>
        <name>ADP</name>
        <dbReference type="ChEBI" id="CHEBI:456216"/>
    </ligand>
</feature>
<feature type="binding site" evidence="7">
    <location>
        <position position="16"/>
    </location>
    <ligand>
        <name>ADP</name>
        <dbReference type="ChEBI" id="CHEBI:456216"/>
    </ligand>
</feature>
<evidence type="ECO:0000256" key="4">
    <source>
        <dbReference type="ARBA" id="ARBA00022777"/>
    </source>
</evidence>
<feature type="domain" description="Carbohydrate kinase FGGY C-terminal" evidence="10">
    <location>
        <begin position="259"/>
        <end position="446"/>
    </location>
</feature>
<dbReference type="PANTHER" id="PTHR10196">
    <property type="entry name" value="SUGAR KINASE"/>
    <property type="match status" value="1"/>
</dbReference>
<feature type="binding site" evidence="7">
    <location>
        <position position="306"/>
    </location>
    <ligand>
        <name>ADP</name>
        <dbReference type="ChEBI" id="CHEBI:456216"/>
    </ligand>
</feature>
<dbReference type="PIRSF" id="PIRSF000538">
    <property type="entry name" value="GlpK"/>
    <property type="match status" value="1"/>
</dbReference>
<feature type="binding site" evidence="7">
    <location>
        <position position="81"/>
    </location>
    <ligand>
        <name>glycerol</name>
        <dbReference type="ChEBI" id="CHEBI:17754"/>
    </ligand>
</feature>
<comment type="caution">
    <text evidence="7">Lacks conserved residue(s) required for the propagation of feature annotation.</text>
</comment>
<feature type="binding site" evidence="7">
    <location>
        <position position="80"/>
    </location>
    <ligand>
        <name>sn-glycerol 3-phosphate</name>
        <dbReference type="ChEBI" id="CHEBI:57597"/>
    </ligand>
</feature>
<feature type="binding site" evidence="7">
    <location>
        <position position="132"/>
    </location>
    <ligand>
        <name>sn-glycerol 3-phosphate</name>
        <dbReference type="ChEBI" id="CHEBI:57597"/>
    </ligand>
</feature>
<dbReference type="EMBL" id="AP024702">
    <property type="protein sequence ID" value="BCX49970.1"/>
    <property type="molecule type" value="Genomic_DNA"/>
</dbReference>
<protein>
    <recommendedName>
        <fullName evidence="7">Glycerol kinase</fullName>
        <ecNumber evidence="7">2.7.1.30</ecNumber>
    </recommendedName>
    <alternativeName>
        <fullName evidence="7">ATP:glycerol 3-phosphotransferase</fullName>
    </alternativeName>
    <alternativeName>
        <fullName evidence="7">Glycerokinase</fullName>
        <shortName evidence="7">GK</shortName>
    </alternativeName>
</protein>
<feature type="binding site" evidence="7">
    <location>
        <position position="14"/>
    </location>
    <ligand>
        <name>ATP</name>
        <dbReference type="ChEBI" id="CHEBI:30616"/>
    </ligand>
</feature>
<comment type="function">
    <text evidence="7">Key enzyme in the regulation of glycerol uptake and metabolism. Catalyzes the phosphorylation of glycerol to yield sn-glycerol 3-phosphate.</text>
</comment>
<dbReference type="InterPro" id="IPR018485">
    <property type="entry name" value="FGGY_C"/>
</dbReference>
<reference evidence="11 12" key="1">
    <citation type="submission" date="2021-06" db="EMBL/GenBank/DDBJ databases">
        <title>Complete genome of Haloferula helveola possessing various polysaccharide degrading enzymes.</title>
        <authorList>
            <person name="Takami H."/>
            <person name="Huang C."/>
            <person name="Hamasaki K."/>
        </authorList>
    </citation>
    <scope>NUCLEOTIDE SEQUENCE [LARGE SCALE GENOMIC DNA]</scope>
    <source>
        <strain evidence="11 12">CN-1</strain>
    </source>
</reference>
<feature type="binding site" evidence="7">
    <location>
        <position position="306"/>
    </location>
    <ligand>
        <name>ATP</name>
        <dbReference type="ChEBI" id="CHEBI:30616"/>
    </ligand>
</feature>
<dbReference type="PROSITE" id="PS00933">
    <property type="entry name" value="FGGY_KINASES_1"/>
    <property type="match status" value="1"/>
</dbReference>
<evidence type="ECO:0000256" key="5">
    <source>
        <dbReference type="ARBA" id="ARBA00022798"/>
    </source>
</evidence>
<feature type="binding site" evidence="7">
    <location>
        <position position="263"/>
    </location>
    <ligand>
        <name>ADP</name>
        <dbReference type="ChEBI" id="CHEBI:456216"/>
    </ligand>
</feature>
<organism evidence="11 12">
    <name type="scientific">Haloferula helveola</name>
    <dbReference type="NCBI Taxonomy" id="490095"/>
    <lineage>
        <taxon>Bacteria</taxon>
        <taxon>Pseudomonadati</taxon>
        <taxon>Verrucomicrobiota</taxon>
        <taxon>Verrucomicrobiia</taxon>
        <taxon>Verrucomicrobiales</taxon>
        <taxon>Verrucomicrobiaceae</taxon>
        <taxon>Haloferula</taxon>
    </lineage>
</organism>
<name>A0ABM7RE41_9BACT</name>
<proteinExistence type="inferred from homology"/>
<dbReference type="HAMAP" id="MF_00186">
    <property type="entry name" value="Glycerol_kin"/>
    <property type="match status" value="1"/>
</dbReference>
<feature type="binding site" evidence="7">
    <location>
        <position position="132"/>
    </location>
    <ligand>
        <name>glycerol</name>
        <dbReference type="ChEBI" id="CHEBI:17754"/>
    </ligand>
</feature>
<dbReference type="Pfam" id="PF00370">
    <property type="entry name" value="FGGY_N"/>
    <property type="match status" value="1"/>
</dbReference>
<dbReference type="RefSeq" id="WP_338686828.1">
    <property type="nucleotide sequence ID" value="NZ_AP024702.1"/>
</dbReference>
<feature type="binding site" evidence="7">
    <location>
        <position position="407"/>
    </location>
    <ligand>
        <name>ADP</name>
        <dbReference type="ChEBI" id="CHEBI:456216"/>
    </ligand>
</feature>